<keyword evidence="2" id="KW-0808">Transferase</keyword>
<dbReference type="PANTHER" id="PTHR43464">
    <property type="entry name" value="METHYLTRANSFERASE"/>
    <property type="match status" value="1"/>
</dbReference>
<dbReference type="SUPFAM" id="SSF53335">
    <property type="entry name" value="S-adenosyl-L-methionine-dependent methyltransferases"/>
    <property type="match status" value="1"/>
</dbReference>
<name>A0ABR1QFR8_9PEZI</name>
<comment type="caution">
    <text evidence="5">The sequence shown here is derived from an EMBL/GenBank/DDBJ whole genome shotgun (WGS) entry which is preliminary data.</text>
</comment>
<organism evidence="5 6">
    <name type="scientific">Apiospora aurea</name>
    <dbReference type="NCBI Taxonomy" id="335848"/>
    <lineage>
        <taxon>Eukaryota</taxon>
        <taxon>Fungi</taxon>
        <taxon>Dikarya</taxon>
        <taxon>Ascomycota</taxon>
        <taxon>Pezizomycotina</taxon>
        <taxon>Sordariomycetes</taxon>
        <taxon>Xylariomycetidae</taxon>
        <taxon>Amphisphaeriales</taxon>
        <taxon>Apiosporaceae</taxon>
        <taxon>Apiospora</taxon>
    </lineage>
</organism>
<dbReference type="InterPro" id="IPR029063">
    <property type="entry name" value="SAM-dependent_MTases_sf"/>
</dbReference>
<evidence type="ECO:0000256" key="3">
    <source>
        <dbReference type="ARBA" id="ARBA00022691"/>
    </source>
</evidence>
<keyword evidence="3" id="KW-0949">S-adenosyl-L-methionine</keyword>
<dbReference type="Gene3D" id="3.40.50.150">
    <property type="entry name" value="Vaccinia Virus protein VP39"/>
    <property type="match status" value="1"/>
</dbReference>
<evidence type="ECO:0000256" key="1">
    <source>
        <dbReference type="ARBA" id="ARBA00022603"/>
    </source>
</evidence>
<keyword evidence="1" id="KW-0489">Methyltransferase</keyword>
<sequence>MTTITTTTPTTVTMGSLQDPSLDSRLPESEKIQILLNSTLYDESLRDLAYIPRFQHRLAILKALSIPAGSRILDIGCGQGESTLALALELGERCRVTGIDTALPDYGTPYTVSQAQAHSLRSVLGPRIEFHREDPATHLLPEGSDALQQQAAPPKYDAAVLCHSIWYFPDQSTVTQLFQALARAGVPRLYLAEYDYSGPLPAQQPHILAARSQSLFHACKTPRAAGRFTLNIRAAPEASVVLDAASAAGFKLVREGVVVPDKGMLEGHFEARYTQGDKYAARVRAEGLKPEQEEEILSYAPRIREELEKLKEAGIEKAMVMDTRWLEFELQTAEPEKSL</sequence>
<reference evidence="5 6" key="1">
    <citation type="submission" date="2023-01" db="EMBL/GenBank/DDBJ databases">
        <title>Analysis of 21 Apiospora genomes using comparative genomics revels a genus with tremendous synthesis potential of carbohydrate active enzymes and secondary metabolites.</title>
        <authorList>
            <person name="Sorensen T."/>
        </authorList>
    </citation>
    <scope>NUCLEOTIDE SEQUENCE [LARGE SCALE GENOMIC DNA]</scope>
    <source>
        <strain evidence="5 6">CBS 24483</strain>
    </source>
</reference>
<proteinExistence type="predicted"/>
<dbReference type="RefSeq" id="XP_066700871.1">
    <property type="nucleotide sequence ID" value="XM_066844759.1"/>
</dbReference>
<evidence type="ECO:0000259" key="4">
    <source>
        <dbReference type="Pfam" id="PF13847"/>
    </source>
</evidence>
<protein>
    <recommendedName>
        <fullName evidence="4">Methyltransferase domain-containing protein</fullName>
    </recommendedName>
</protein>
<dbReference type="Proteomes" id="UP001391051">
    <property type="component" value="Unassembled WGS sequence"/>
</dbReference>
<evidence type="ECO:0000256" key="2">
    <source>
        <dbReference type="ARBA" id="ARBA00022679"/>
    </source>
</evidence>
<keyword evidence="6" id="KW-1185">Reference proteome</keyword>
<evidence type="ECO:0000313" key="6">
    <source>
        <dbReference type="Proteomes" id="UP001391051"/>
    </source>
</evidence>
<evidence type="ECO:0000313" key="5">
    <source>
        <dbReference type="EMBL" id="KAK7952809.1"/>
    </source>
</evidence>
<dbReference type="InterPro" id="IPR025714">
    <property type="entry name" value="Methyltranfer_dom"/>
</dbReference>
<dbReference type="CDD" id="cd02440">
    <property type="entry name" value="AdoMet_MTases"/>
    <property type="match status" value="1"/>
</dbReference>
<dbReference type="PANTHER" id="PTHR43464:SF19">
    <property type="entry name" value="UBIQUINONE BIOSYNTHESIS O-METHYLTRANSFERASE, MITOCHONDRIAL"/>
    <property type="match status" value="1"/>
</dbReference>
<dbReference type="EMBL" id="JAQQWE010000005">
    <property type="protein sequence ID" value="KAK7952809.1"/>
    <property type="molecule type" value="Genomic_DNA"/>
</dbReference>
<accession>A0ABR1QFR8</accession>
<gene>
    <name evidence="5" type="ORF">PG986_008537</name>
</gene>
<dbReference type="GeneID" id="92077821"/>
<dbReference type="Pfam" id="PF13847">
    <property type="entry name" value="Methyltransf_31"/>
    <property type="match status" value="1"/>
</dbReference>
<feature type="domain" description="Methyltransferase" evidence="4">
    <location>
        <begin position="69"/>
        <end position="101"/>
    </location>
</feature>